<keyword evidence="4 7" id="KW-0574">Periplasm</keyword>
<keyword evidence="3 9" id="KW-0732">Signal</keyword>
<keyword evidence="6" id="KW-0676">Redox-active center</keyword>
<evidence type="ECO:0000256" key="2">
    <source>
        <dbReference type="ARBA" id="ARBA00005791"/>
    </source>
</evidence>
<dbReference type="PANTHER" id="PTHR35891:SF2">
    <property type="entry name" value="THIOL:DISULFIDE INTERCHANGE PROTEIN DSBA"/>
    <property type="match status" value="1"/>
</dbReference>
<dbReference type="SUPFAM" id="SSF52833">
    <property type="entry name" value="Thioredoxin-like"/>
    <property type="match status" value="1"/>
</dbReference>
<dbReference type="Pfam" id="PF01323">
    <property type="entry name" value="DSBA"/>
    <property type="match status" value="1"/>
</dbReference>
<name>A0A4U1BKG9_9GAMM</name>
<dbReference type="RefSeq" id="WP_136850350.1">
    <property type="nucleotide sequence ID" value="NZ_SWCI01000001.1"/>
</dbReference>
<gene>
    <name evidence="11" type="ORF">FCL40_00695</name>
</gene>
<dbReference type="CDD" id="cd03019">
    <property type="entry name" value="DsbA_DsbA"/>
    <property type="match status" value="1"/>
</dbReference>
<proteinExistence type="inferred from homology"/>
<dbReference type="AlphaFoldDB" id="A0A4U1BKG9"/>
<dbReference type="PROSITE" id="PS51352">
    <property type="entry name" value="THIOREDOXIN_2"/>
    <property type="match status" value="1"/>
</dbReference>
<evidence type="ECO:0000256" key="4">
    <source>
        <dbReference type="ARBA" id="ARBA00022764"/>
    </source>
</evidence>
<evidence type="ECO:0000256" key="1">
    <source>
        <dbReference type="ARBA" id="ARBA00004418"/>
    </source>
</evidence>
<dbReference type="OrthoDB" id="9784896at2"/>
<dbReference type="EMBL" id="SWCI01000001">
    <property type="protein sequence ID" value="TKB51107.1"/>
    <property type="molecule type" value="Genomic_DNA"/>
</dbReference>
<accession>A0A4U1BKG9</accession>
<dbReference type="GO" id="GO:0016491">
    <property type="term" value="F:oxidoreductase activity"/>
    <property type="evidence" value="ECO:0007669"/>
    <property type="project" value="InterPro"/>
</dbReference>
<feature type="chain" id="PRO_5020436158" description="Thiol:disulfide interchange protein" evidence="9">
    <location>
        <begin position="20"/>
        <end position="203"/>
    </location>
</feature>
<sequence>MKKLFTILLALVLTPMALAVQFEEGTHYKVVSQAKVQGQPTVTEFFSFYCPHCYTFEKVHLPNLKRDLDPAIKFEQKHVDFIGGPMGIEMTKALAVMQTLKVGDKVKKPLFSAIHDARKQFATGADIKQLFVDNGVDADQYDKALNSFMVNAKVKKWKKEQMDSGIRGVPALIVNGKYQVEMGGLESAEQLAELVNYLAKLQE</sequence>
<evidence type="ECO:0000313" key="11">
    <source>
        <dbReference type="EMBL" id="TKB51107.1"/>
    </source>
</evidence>
<evidence type="ECO:0000256" key="8">
    <source>
        <dbReference type="PIRSR" id="PIRSR001488-1"/>
    </source>
</evidence>
<organism evidence="11 12">
    <name type="scientific">Ferrimonas sediminicola</name>
    <dbReference type="NCBI Taxonomy" id="2569538"/>
    <lineage>
        <taxon>Bacteria</taxon>
        <taxon>Pseudomonadati</taxon>
        <taxon>Pseudomonadota</taxon>
        <taxon>Gammaproteobacteria</taxon>
        <taxon>Alteromonadales</taxon>
        <taxon>Ferrimonadaceae</taxon>
        <taxon>Ferrimonas</taxon>
    </lineage>
</organism>
<dbReference type="GO" id="GO:0042597">
    <property type="term" value="C:periplasmic space"/>
    <property type="evidence" value="ECO:0007669"/>
    <property type="project" value="UniProtKB-SubCell"/>
</dbReference>
<dbReference type="Gene3D" id="3.40.30.10">
    <property type="entry name" value="Glutaredoxin"/>
    <property type="match status" value="1"/>
</dbReference>
<dbReference type="InterPro" id="IPR023205">
    <property type="entry name" value="DsbA/DsbL"/>
</dbReference>
<reference evidence="11 12" key="1">
    <citation type="submission" date="2019-04" db="EMBL/GenBank/DDBJ databases">
        <authorList>
            <person name="Hwang J.C."/>
        </authorList>
    </citation>
    <scope>NUCLEOTIDE SEQUENCE [LARGE SCALE GENOMIC DNA]</scope>
    <source>
        <strain evidence="11 12">IMCC35001</strain>
    </source>
</reference>
<dbReference type="InterPro" id="IPR001853">
    <property type="entry name" value="DSBA-like_thioredoxin_dom"/>
</dbReference>
<evidence type="ECO:0000313" key="12">
    <source>
        <dbReference type="Proteomes" id="UP000305674"/>
    </source>
</evidence>
<dbReference type="InterPro" id="IPR013766">
    <property type="entry name" value="Thioredoxin_domain"/>
</dbReference>
<protein>
    <recommendedName>
        <fullName evidence="7">Thiol:disulfide interchange protein</fullName>
    </recommendedName>
</protein>
<dbReference type="InterPro" id="IPR050824">
    <property type="entry name" value="Thiol_disulfide_DsbA"/>
</dbReference>
<dbReference type="Proteomes" id="UP000305674">
    <property type="component" value="Unassembled WGS sequence"/>
</dbReference>
<evidence type="ECO:0000259" key="10">
    <source>
        <dbReference type="PROSITE" id="PS51352"/>
    </source>
</evidence>
<keyword evidence="12" id="KW-1185">Reference proteome</keyword>
<evidence type="ECO:0000256" key="3">
    <source>
        <dbReference type="ARBA" id="ARBA00022729"/>
    </source>
</evidence>
<dbReference type="InterPro" id="IPR036249">
    <property type="entry name" value="Thioredoxin-like_sf"/>
</dbReference>
<comment type="similarity">
    <text evidence="2">Belongs to the thioredoxin family. DsbA subfamily.</text>
</comment>
<feature type="domain" description="Thioredoxin" evidence="10">
    <location>
        <begin position="9"/>
        <end position="200"/>
    </location>
</feature>
<comment type="caution">
    <text evidence="11">The sequence shown here is derived from an EMBL/GenBank/DDBJ whole genome shotgun (WGS) entry which is preliminary data.</text>
</comment>
<evidence type="ECO:0000256" key="6">
    <source>
        <dbReference type="ARBA" id="ARBA00023284"/>
    </source>
</evidence>
<dbReference type="PIRSF" id="PIRSF001488">
    <property type="entry name" value="Tdi_protein"/>
    <property type="match status" value="1"/>
</dbReference>
<keyword evidence="5 7" id="KW-1015">Disulfide bond</keyword>
<evidence type="ECO:0000256" key="7">
    <source>
        <dbReference type="PIRNR" id="PIRNR001488"/>
    </source>
</evidence>
<feature type="disulfide bond" description="Redox-active" evidence="8">
    <location>
        <begin position="50"/>
        <end position="53"/>
    </location>
</feature>
<feature type="signal peptide" evidence="9">
    <location>
        <begin position="1"/>
        <end position="19"/>
    </location>
</feature>
<evidence type="ECO:0000256" key="9">
    <source>
        <dbReference type="SAM" id="SignalP"/>
    </source>
</evidence>
<dbReference type="PANTHER" id="PTHR35891">
    <property type="entry name" value="THIOL:DISULFIDE INTERCHANGE PROTEIN DSBA"/>
    <property type="match status" value="1"/>
</dbReference>
<evidence type="ECO:0000256" key="5">
    <source>
        <dbReference type="ARBA" id="ARBA00023157"/>
    </source>
</evidence>
<comment type="subcellular location">
    <subcellularLocation>
        <location evidence="1 7">Periplasm</location>
    </subcellularLocation>
</comment>